<evidence type="ECO:0000313" key="1">
    <source>
        <dbReference type="EMBL" id="MBK9295776.1"/>
    </source>
</evidence>
<dbReference type="EMBL" id="JADJZA010000001">
    <property type="protein sequence ID" value="MBK9295776.1"/>
    <property type="molecule type" value="Genomic_DNA"/>
</dbReference>
<name>A0A936NAZ9_9ACTN</name>
<reference evidence="1 2" key="1">
    <citation type="submission" date="2020-10" db="EMBL/GenBank/DDBJ databases">
        <title>Connecting structure to function with the recovery of over 1000 high-quality activated sludge metagenome-assembled genomes encoding full-length rRNA genes using long-read sequencing.</title>
        <authorList>
            <person name="Singleton C.M."/>
            <person name="Petriglieri F."/>
            <person name="Kristensen J.M."/>
            <person name="Kirkegaard R.H."/>
            <person name="Michaelsen T.Y."/>
            <person name="Andersen M.H."/>
            <person name="Karst S.M."/>
            <person name="Dueholm M.S."/>
            <person name="Nielsen P.H."/>
            <person name="Albertsen M."/>
        </authorList>
    </citation>
    <scope>NUCLEOTIDE SEQUENCE [LARGE SCALE GENOMIC DNA]</scope>
    <source>
        <strain evidence="1">Lyne_18-Q3-R50-59_MAXAC.006</strain>
    </source>
</reference>
<dbReference type="AlphaFoldDB" id="A0A936NAZ9"/>
<accession>A0A936NAZ9</accession>
<gene>
    <name evidence="1" type="ORF">IPN02_02640</name>
</gene>
<proteinExistence type="predicted"/>
<comment type="caution">
    <text evidence="1">The sequence shown here is derived from an EMBL/GenBank/DDBJ whole genome shotgun (WGS) entry which is preliminary data.</text>
</comment>
<dbReference type="Proteomes" id="UP000727993">
    <property type="component" value="Unassembled WGS sequence"/>
</dbReference>
<evidence type="ECO:0000313" key="2">
    <source>
        <dbReference type="Proteomes" id="UP000727993"/>
    </source>
</evidence>
<organism evidence="1 2">
    <name type="scientific">Candidatus Neomicrothrix subdominans</name>
    <dbReference type="NCBI Taxonomy" id="2954438"/>
    <lineage>
        <taxon>Bacteria</taxon>
        <taxon>Bacillati</taxon>
        <taxon>Actinomycetota</taxon>
        <taxon>Acidimicrobiia</taxon>
        <taxon>Acidimicrobiales</taxon>
        <taxon>Microthrixaceae</taxon>
        <taxon>Candidatus Neomicrothrix</taxon>
    </lineage>
</organism>
<protein>
    <submittedName>
        <fullName evidence="1">DUF2191 domain-containing protein</fullName>
    </submittedName>
</protein>
<sequence>MARTRISTTVDRDLLDEARRAFAGTTDAKLIDEALAALCFRYRSAQIDAAYATAYRDHPIDEADEWGDLASFRDAAAAT</sequence>